<reference evidence="1" key="1">
    <citation type="submission" date="2022-10" db="EMBL/GenBank/DDBJ databases">
        <title>The complete genomes of actinobacterial strains from the NBC collection.</title>
        <authorList>
            <person name="Joergensen T.S."/>
            <person name="Alvarez Arevalo M."/>
            <person name="Sterndorff E.B."/>
            <person name="Faurdal D."/>
            <person name="Vuksanovic O."/>
            <person name="Mourched A.-S."/>
            <person name="Charusanti P."/>
            <person name="Shaw S."/>
            <person name="Blin K."/>
            <person name="Weber T."/>
        </authorList>
    </citation>
    <scope>NUCLEOTIDE SEQUENCE</scope>
    <source>
        <strain evidence="1">NBC_01482</strain>
    </source>
</reference>
<dbReference type="EMBL" id="CP109441">
    <property type="protein sequence ID" value="WUV42301.1"/>
    <property type="molecule type" value="Genomic_DNA"/>
</dbReference>
<gene>
    <name evidence="1" type="ORF">OG563_23805</name>
</gene>
<name>A0ABZ1YH76_9NOCA</name>
<dbReference type="RefSeq" id="WP_329405119.1">
    <property type="nucleotide sequence ID" value="NZ_CP109441.1"/>
</dbReference>
<protein>
    <submittedName>
        <fullName evidence="1">Uncharacterized protein</fullName>
    </submittedName>
</protein>
<dbReference type="Proteomes" id="UP001432062">
    <property type="component" value="Chromosome"/>
</dbReference>
<proteinExistence type="predicted"/>
<evidence type="ECO:0000313" key="2">
    <source>
        <dbReference type="Proteomes" id="UP001432062"/>
    </source>
</evidence>
<organism evidence="1 2">
    <name type="scientific">Nocardia vinacea</name>
    <dbReference type="NCBI Taxonomy" id="96468"/>
    <lineage>
        <taxon>Bacteria</taxon>
        <taxon>Bacillati</taxon>
        <taxon>Actinomycetota</taxon>
        <taxon>Actinomycetes</taxon>
        <taxon>Mycobacteriales</taxon>
        <taxon>Nocardiaceae</taxon>
        <taxon>Nocardia</taxon>
    </lineage>
</organism>
<sequence>MNHKEVDSVSGPAAQSLSDSVLDAPIGSMMRGIHKYADTMFNSYQLTFFLDELAAMSPQSDREEELIAALRTAAESAIRRHGYLWFSGD</sequence>
<keyword evidence="2" id="KW-1185">Reference proteome</keyword>
<evidence type="ECO:0000313" key="1">
    <source>
        <dbReference type="EMBL" id="WUV42301.1"/>
    </source>
</evidence>
<accession>A0ABZ1YH76</accession>